<feature type="region of interest" description="Disordered" evidence="1">
    <location>
        <begin position="187"/>
        <end position="207"/>
    </location>
</feature>
<feature type="compositionally biased region" description="Basic and acidic residues" evidence="1">
    <location>
        <begin position="121"/>
        <end position="136"/>
    </location>
</feature>
<feature type="compositionally biased region" description="Basic and acidic residues" evidence="1">
    <location>
        <begin position="97"/>
        <end position="110"/>
    </location>
</feature>
<evidence type="ECO:0000256" key="1">
    <source>
        <dbReference type="SAM" id="MobiDB-lite"/>
    </source>
</evidence>
<proteinExistence type="predicted"/>
<organism evidence="2 3">
    <name type="scientific">Candidatus Harrisonbacteria bacterium CG10_big_fil_rev_8_21_14_0_10_44_23</name>
    <dbReference type="NCBI Taxonomy" id="1974585"/>
    <lineage>
        <taxon>Bacteria</taxon>
        <taxon>Candidatus Harrisoniibacteriota</taxon>
    </lineage>
</organism>
<dbReference type="EMBL" id="PFBB01000030">
    <property type="protein sequence ID" value="PIR88357.1"/>
    <property type="molecule type" value="Genomic_DNA"/>
</dbReference>
<accession>A0A2H0UPM7</accession>
<evidence type="ECO:0000313" key="3">
    <source>
        <dbReference type="Proteomes" id="UP000229615"/>
    </source>
</evidence>
<name>A0A2H0UPM7_9BACT</name>
<gene>
    <name evidence="2" type="ORF">COU09_02695</name>
</gene>
<feature type="region of interest" description="Disordered" evidence="1">
    <location>
        <begin position="97"/>
        <end position="136"/>
    </location>
</feature>
<evidence type="ECO:0000313" key="2">
    <source>
        <dbReference type="EMBL" id="PIR88357.1"/>
    </source>
</evidence>
<comment type="caution">
    <text evidence="2">The sequence shown here is derived from an EMBL/GenBank/DDBJ whole genome shotgun (WGS) entry which is preliminary data.</text>
</comment>
<dbReference type="AlphaFoldDB" id="A0A2H0UPM7"/>
<dbReference type="Proteomes" id="UP000229615">
    <property type="component" value="Unassembled WGS sequence"/>
</dbReference>
<reference evidence="3" key="1">
    <citation type="submission" date="2017-09" db="EMBL/GenBank/DDBJ databases">
        <title>Depth-based differentiation of microbial function through sediment-hosted aquifers and enrichment of novel symbionts in the deep terrestrial subsurface.</title>
        <authorList>
            <person name="Probst A.J."/>
            <person name="Ladd B."/>
            <person name="Jarett J.K."/>
            <person name="Geller-Mcgrath D.E."/>
            <person name="Sieber C.M.K."/>
            <person name="Emerson J.B."/>
            <person name="Anantharaman K."/>
            <person name="Thomas B.C."/>
            <person name="Malmstrom R."/>
            <person name="Stieglmeier M."/>
            <person name="Klingl A."/>
            <person name="Woyke T."/>
            <person name="Ryan C.M."/>
            <person name="Banfield J.F."/>
        </authorList>
    </citation>
    <scope>NUCLEOTIDE SEQUENCE [LARGE SCALE GENOMIC DNA]</scope>
</reference>
<sequence length="207" mass="24717">MWDDKPFARGQAWIDLISRATYKDGGESVFFMNRVFVLHRGELVTSLRILAKEWGWSTKKVSKFLDDLQNDKMIEKRNSDLLRIYIMNYEKYQPIDEEKKRQRNAKETARKQQGNTSNEVEESKEGKRSKERERFQKPTVNEVRAYCEERKNGIDPQRFVDFYESKGWLVGRNPMKDWQAAVRTWEKRDADQKPKRSGKYDHLITKA</sequence>
<protein>
    <recommendedName>
        <fullName evidence="4">Bacteriophage lambda Replication protein O N-terminal domain-containing protein</fullName>
    </recommendedName>
</protein>
<evidence type="ECO:0008006" key="4">
    <source>
        <dbReference type="Google" id="ProtNLM"/>
    </source>
</evidence>